<feature type="signal peptide" evidence="1">
    <location>
        <begin position="1"/>
        <end position="24"/>
    </location>
</feature>
<dbReference type="EMBL" id="LSBJ02000008">
    <property type="protein sequence ID" value="OAQ60688.1"/>
    <property type="molecule type" value="Genomic_DNA"/>
</dbReference>
<keyword evidence="1" id="KW-0732">Signal</keyword>
<dbReference type="Proteomes" id="UP000078397">
    <property type="component" value="Unassembled WGS sequence"/>
</dbReference>
<evidence type="ECO:0000313" key="4">
    <source>
        <dbReference type="Proteomes" id="UP000078397"/>
    </source>
</evidence>
<evidence type="ECO:0000256" key="1">
    <source>
        <dbReference type="SAM" id="SignalP"/>
    </source>
</evidence>
<dbReference type="Pfam" id="PF21311">
    <property type="entry name" value="Phage_RBD_prop"/>
    <property type="match status" value="1"/>
</dbReference>
<sequence length="335" mass="36136">MRCTFQLLSALGAALLSLSSTVAAAPVSSEELAVRDSPEARQLPTSSYFNLEAPSHDLFRNKALQDGTVQQGFAFDNKNRRLFVVQLKNGSPEKAGDLAVTQLDFSGKKLGHMYLKGFGHGVAIAAEGVGSDTYLWTEASVNKDSGYGLKLARFKFQNGKTITSTSAGVKTFKPFANGSSFTCVINPTDNTLVVRYQLSGAKHIAAFPLASAAKGDFSKPLVNFKQPEIKGLSDVFQGYAAYGQYLYVLTGTSYEKSGGKVNSEVTSVDMNTGKIQQKPVLTKAGSTLKFREPEGMAVYVTAAGEPRLFLGFASNTTPGQRRSNLFYKNELVKKK</sequence>
<evidence type="ECO:0000259" key="2">
    <source>
        <dbReference type="Pfam" id="PF21311"/>
    </source>
</evidence>
<accession>A0A179F5I7</accession>
<dbReference type="RefSeq" id="XP_018138566.1">
    <property type="nucleotide sequence ID" value="XM_018285771.1"/>
</dbReference>
<protein>
    <submittedName>
        <fullName evidence="3">FacC-like extracellular signaling protein</fullName>
    </submittedName>
</protein>
<reference evidence="3 4" key="1">
    <citation type="journal article" date="2016" name="PLoS Pathog.">
        <title>Biosynthesis of antibiotic leucinostatins in bio-control fungus Purpureocillium lilacinum and their inhibition on phytophthora revealed by genome mining.</title>
        <authorList>
            <person name="Wang G."/>
            <person name="Liu Z."/>
            <person name="Lin R."/>
            <person name="Li E."/>
            <person name="Mao Z."/>
            <person name="Ling J."/>
            <person name="Yang Y."/>
            <person name="Yin W.B."/>
            <person name="Xie B."/>
        </authorList>
    </citation>
    <scope>NUCLEOTIDE SEQUENCE [LARGE SCALE GENOMIC DNA]</scope>
    <source>
        <strain evidence="3">170</strain>
    </source>
</reference>
<feature type="chain" id="PRO_5008101280" evidence="1">
    <location>
        <begin position="25"/>
        <end position="335"/>
    </location>
</feature>
<feature type="domain" description="P68 RBP/TagC-like beta-propeller" evidence="2">
    <location>
        <begin position="69"/>
        <end position="317"/>
    </location>
</feature>
<dbReference type="STRING" id="1380566.A0A179F5I7"/>
<dbReference type="KEGG" id="pchm:VFPPC_06797"/>
<name>A0A179F5I7_METCM</name>
<gene>
    <name evidence="3" type="ORF">VFPPC_06797</name>
</gene>
<dbReference type="GeneID" id="28849765"/>
<keyword evidence="4" id="KW-1185">Reference proteome</keyword>
<evidence type="ECO:0000313" key="3">
    <source>
        <dbReference type="EMBL" id="OAQ60688.1"/>
    </source>
</evidence>
<dbReference type="OrthoDB" id="4180726at2759"/>
<dbReference type="AlphaFoldDB" id="A0A179F5I7"/>
<dbReference type="SUPFAM" id="SSF50956">
    <property type="entry name" value="Thermostable phytase (3-phytase)"/>
    <property type="match status" value="1"/>
</dbReference>
<dbReference type="InterPro" id="IPR048799">
    <property type="entry name" value="P68_RBP_TagC-like_beta-prop"/>
</dbReference>
<organism evidence="3 4">
    <name type="scientific">Pochonia chlamydosporia 170</name>
    <dbReference type="NCBI Taxonomy" id="1380566"/>
    <lineage>
        <taxon>Eukaryota</taxon>
        <taxon>Fungi</taxon>
        <taxon>Dikarya</taxon>
        <taxon>Ascomycota</taxon>
        <taxon>Pezizomycotina</taxon>
        <taxon>Sordariomycetes</taxon>
        <taxon>Hypocreomycetidae</taxon>
        <taxon>Hypocreales</taxon>
        <taxon>Clavicipitaceae</taxon>
        <taxon>Pochonia</taxon>
    </lineage>
</organism>
<comment type="caution">
    <text evidence="3">The sequence shown here is derived from an EMBL/GenBank/DDBJ whole genome shotgun (WGS) entry which is preliminary data.</text>
</comment>
<proteinExistence type="predicted"/>